<dbReference type="GO" id="GO:0005576">
    <property type="term" value="C:extracellular region"/>
    <property type="evidence" value="ECO:0007669"/>
    <property type="project" value="UniProtKB-SubCell"/>
</dbReference>
<keyword evidence="6" id="KW-1185">Reference proteome</keyword>
<dbReference type="PANTHER" id="PTHR13723">
    <property type="entry name" value="ADAMTS A DISINTEGRIN AND METALLOPROTEASE WITH THROMBOSPONDIN MOTIFS PROTEASE"/>
    <property type="match status" value="1"/>
</dbReference>
<evidence type="ECO:0000256" key="4">
    <source>
        <dbReference type="ARBA" id="ARBA00022737"/>
    </source>
</evidence>
<dbReference type="GO" id="GO:0004222">
    <property type="term" value="F:metalloendopeptidase activity"/>
    <property type="evidence" value="ECO:0007669"/>
    <property type="project" value="TreeGrafter"/>
</dbReference>
<evidence type="ECO:0000313" key="5">
    <source>
        <dbReference type="EMBL" id="VDM81956.1"/>
    </source>
</evidence>
<gene>
    <name evidence="5" type="ORF">SVUK_LOCUS16954</name>
</gene>
<dbReference type="InterPro" id="IPR050439">
    <property type="entry name" value="ADAMTS_ADAMTS-like"/>
</dbReference>
<keyword evidence="3" id="KW-0732">Signal</keyword>
<dbReference type="FunFam" id="2.20.100.10:FF:000005">
    <property type="entry name" value="ADAM metallopeptidase with thrombospondin type 1 motif 9"/>
    <property type="match status" value="1"/>
</dbReference>
<evidence type="ECO:0000256" key="2">
    <source>
        <dbReference type="ARBA" id="ARBA00022525"/>
    </source>
</evidence>
<accession>A0A3P7JF23</accession>
<dbReference type="SMART" id="SM00209">
    <property type="entry name" value="TSP1"/>
    <property type="match status" value="2"/>
</dbReference>
<dbReference type="GO" id="GO:0009653">
    <property type="term" value="P:anatomical structure morphogenesis"/>
    <property type="evidence" value="ECO:0007669"/>
    <property type="project" value="UniProtKB-ARBA"/>
</dbReference>
<keyword evidence="4" id="KW-0677">Repeat</keyword>
<dbReference type="PROSITE" id="PS50092">
    <property type="entry name" value="TSP1"/>
    <property type="match status" value="2"/>
</dbReference>
<proteinExistence type="predicted"/>
<dbReference type="InterPro" id="IPR000884">
    <property type="entry name" value="TSP1_rpt"/>
</dbReference>
<dbReference type="AlphaFoldDB" id="A0A3P7JF23"/>
<reference evidence="5 6" key="1">
    <citation type="submission" date="2018-11" db="EMBL/GenBank/DDBJ databases">
        <authorList>
            <consortium name="Pathogen Informatics"/>
        </authorList>
    </citation>
    <scope>NUCLEOTIDE SEQUENCE [LARGE SCALE GENOMIC DNA]</scope>
</reference>
<dbReference type="GO" id="GO:0031012">
    <property type="term" value="C:extracellular matrix"/>
    <property type="evidence" value="ECO:0007669"/>
    <property type="project" value="TreeGrafter"/>
</dbReference>
<evidence type="ECO:0008006" key="7">
    <source>
        <dbReference type="Google" id="ProtNLM"/>
    </source>
</evidence>
<dbReference type="GO" id="GO:0006508">
    <property type="term" value="P:proteolysis"/>
    <property type="evidence" value="ECO:0007669"/>
    <property type="project" value="TreeGrafter"/>
</dbReference>
<keyword evidence="2" id="KW-0964">Secreted</keyword>
<sequence length="165" mass="18784">MRSCKLAVCPKGEPPLGKWLIGEWTKCSVTCGGGWRRRTVTCDGIICDDTTKPRMFDECNAVACPPKSNNTWQISPWTHCSVTCGGGVQRRRVWCEDAATAQSQDESECRDVKPKIVRDCELPPCPASQRDSPAIWQAAPWSPVRRRYKKRPHIHRRFLRYSEAH</sequence>
<dbReference type="InterPro" id="IPR036383">
    <property type="entry name" value="TSP1_rpt_sf"/>
</dbReference>
<dbReference type="Proteomes" id="UP000270094">
    <property type="component" value="Unassembled WGS sequence"/>
</dbReference>
<organism evidence="5 6">
    <name type="scientific">Strongylus vulgaris</name>
    <name type="common">Blood worm</name>
    <dbReference type="NCBI Taxonomy" id="40348"/>
    <lineage>
        <taxon>Eukaryota</taxon>
        <taxon>Metazoa</taxon>
        <taxon>Ecdysozoa</taxon>
        <taxon>Nematoda</taxon>
        <taxon>Chromadorea</taxon>
        <taxon>Rhabditida</taxon>
        <taxon>Rhabditina</taxon>
        <taxon>Rhabditomorpha</taxon>
        <taxon>Strongyloidea</taxon>
        <taxon>Strongylidae</taxon>
        <taxon>Strongylus</taxon>
    </lineage>
</organism>
<evidence type="ECO:0000256" key="1">
    <source>
        <dbReference type="ARBA" id="ARBA00004613"/>
    </source>
</evidence>
<evidence type="ECO:0000313" key="6">
    <source>
        <dbReference type="Proteomes" id="UP000270094"/>
    </source>
</evidence>
<dbReference type="EMBL" id="UYYB01115371">
    <property type="protein sequence ID" value="VDM81956.1"/>
    <property type="molecule type" value="Genomic_DNA"/>
</dbReference>
<dbReference type="PANTHER" id="PTHR13723:SF281">
    <property type="entry name" value="PAPILIN"/>
    <property type="match status" value="1"/>
</dbReference>
<dbReference type="Pfam" id="PF19030">
    <property type="entry name" value="TSP1_ADAMTS"/>
    <property type="match status" value="2"/>
</dbReference>
<dbReference type="OrthoDB" id="5846669at2759"/>
<evidence type="ECO:0000256" key="3">
    <source>
        <dbReference type="ARBA" id="ARBA00022729"/>
    </source>
</evidence>
<dbReference type="SUPFAM" id="SSF82895">
    <property type="entry name" value="TSP-1 type 1 repeat"/>
    <property type="match status" value="2"/>
</dbReference>
<comment type="subcellular location">
    <subcellularLocation>
        <location evidence="1">Secreted</location>
    </subcellularLocation>
</comment>
<dbReference type="Gene3D" id="2.20.100.10">
    <property type="entry name" value="Thrombospondin type-1 (TSP1) repeat"/>
    <property type="match status" value="2"/>
</dbReference>
<dbReference type="GO" id="GO:0030198">
    <property type="term" value="P:extracellular matrix organization"/>
    <property type="evidence" value="ECO:0007669"/>
    <property type="project" value="TreeGrafter"/>
</dbReference>
<name>A0A3P7JF23_STRVU</name>
<protein>
    <recommendedName>
        <fullName evidence="7">ADAMTS cysteine-rich domain-containing protein</fullName>
    </recommendedName>
</protein>